<evidence type="ECO:0000313" key="2">
    <source>
        <dbReference type="Proteomes" id="UP000199180"/>
    </source>
</evidence>
<dbReference type="SUPFAM" id="SSF53448">
    <property type="entry name" value="Nucleotide-diphospho-sugar transferases"/>
    <property type="match status" value="1"/>
</dbReference>
<reference evidence="1 2" key="1">
    <citation type="submission" date="2016-10" db="EMBL/GenBank/DDBJ databases">
        <authorList>
            <person name="de Groot N.N."/>
        </authorList>
    </citation>
    <scope>NUCLEOTIDE SEQUENCE [LARGE SCALE GENOMIC DNA]</scope>
    <source>
        <strain evidence="1 2">DSM 17862</strain>
    </source>
</reference>
<dbReference type="STRING" id="364199.SAMN04489858_101363"/>
<dbReference type="Pfam" id="PF13704">
    <property type="entry name" value="Glyco_tranf_2_4"/>
    <property type="match status" value="1"/>
</dbReference>
<proteinExistence type="predicted"/>
<name>A0A1H9YZ62_9RHOB</name>
<keyword evidence="1" id="KW-0808">Transferase</keyword>
<dbReference type="EMBL" id="FOHO01000001">
    <property type="protein sequence ID" value="SES74503.1"/>
    <property type="molecule type" value="Genomic_DNA"/>
</dbReference>
<accession>A0A1H9YZ62</accession>
<dbReference type="InterPro" id="IPR029044">
    <property type="entry name" value="Nucleotide-diphossugar_trans"/>
</dbReference>
<dbReference type="GO" id="GO:0016740">
    <property type="term" value="F:transferase activity"/>
    <property type="evidence" value="ECO:0007669"/>
    <property type="project" value="UniProtKB-KW"/>
</dbReference>
<sequence length="354" mass="40657">MAPATFRQRWSAYRTRWKRRELLWRCIRAGRRLSPLSDRTRQISARDILLFAAIRNEIDRLPEFLDHYRGLGVDHFLIVDNHSDDGSADYLRGQPDLSLWRSGDSYRAARFGMDWLGALQFRHGHGHWCVTVDADELLIYPDYPRQSLTELTARLDREGVPAMGALMLEPFPTGPLGTADAGPDAPMMTRLPWFQPGPFRTRIVQPRRNRITQGGVRERFFRDDPDLSPTLNKLPLVRWHWRHVYVNSTHSMLPPRLNDCYDGPGDPRLSGVLLHGKFLPQIAAKSDEELQRGQHFVDPARHRAYHRELTTGPVLHSTAAQRYEGWEQLVALGLMGTGEGRRAQTEPAHPEERG</sequence>
<protein>
    <submittedName>
        <fullName evidence="1">Glycosyl transferase family 2</fullName>
    </submittedName>
</protein>
<keyword evidence="2" id="KW-1185">Reference proteome</keyword>
<evidence type="ECO:0000313" key="1">
    <source>
        <dbReference type="EMBL" id="SES74503.1"/>
    </source>
</evidence>
<dbReference type="OrthoDB" id="3010234at2"/>
<dbReference type="Proteomes" id="UP000199180">
    <property type="component" value="Unassembled WGS sequence"/>
</dbReference>
<gene>
    <name evidence="1" type="ORF">SAMN04489858_101363</name>
</gene>
<organism evidence="1 2">
    <name type="scientific">Paracoccus homiensis</name>
    <dbReference type="NCBI Taxonomy" id="364199"/>
    <lineage>
        <taxon>Bacteria</taxon>
        <taxon>Pseudomonadati</taxon>
        <taxon>Pseudomonadota</taxon>
        <taxon>Alphaproteobacteria</taxon>
        <taxon>Rhodobacterales</taxon>
        <taxon>Paracoccaceae</taxon>
        <taxon>Paracoccus</taxon>
    </lineage>
</organism>
<dbReference type="AlphaFoldDB" id="A0A1H9YZ62"/>